<proteinExistence type="predicted"/>
<sequence>MKREDMEQLPELEINRIAMEKNTKGVATKDAKMAQRIMYERLHWPCATAPSQHFDGHGGKYTKTGVRYGDTYN</sequence>
<name>A0A8S5R2Q1_9CAUD</name>
<evidence type="ECO:0000313" key="1">
    <source>
        <dbReference type="EMBL" id="DAE25371.1"/>
    </source>
</evidence>
<dbReference type="EMBL" id="BK015797">
    <property type="protein sequence ID" value="DAE25371.1"/>
    <property type="molecule type" value="Genomic_DNA"/>
</dbReference>
<protein>
    <submittedName>
        <fullName evidence="1">Uncharacterized protein</fullName>
    </submittedName>
</protein>
<organism evidence="1">
    <name type="scientific">Siphoviridae sp. ct6d71</name>
    <dbReference type="NCBI Taxonomy" id="2826298"/>
    <lineage>
        <taxon>Viruses</taxon>
        <taxon>Duplodnaviria</taxon>
        <taxon>Heunggongvirae</taxon>
        <taxon>Uroviricota</taxon>
        <taxon>Caudoviricetes</taxon>
    </lineage>
</organism>
<reference evidence="1" key="1">
    <citation type="journal article" date="2021" name="Proc. Natl. Acad. Sci. U.S.A.">
        <title>A Catalog of Tens of Thousands of Viruses from Human Metagenomes Reveals Hidden Associations with Chronic Diseases.</title>
        <authorList>
            <person name="Tisza M.J."/>
            <person name="Buck C.B."/>
        </authorList>
    </citation>
    <scope>NUCLEOTIDE SEQUENCE</scope>
    <source>
        <strain evidence="1">Ct6d71</strain>
    </source>
</reference>
<accession>A0A8S5R2Q1</accession>